<dbReference type="EMBL" id="ML978123">
    <property type="protein sequence ID" value="KAF2101351.1"/>
    <property type="molecule type" value="Genomic_DNA"/>
</dbReference>
<dbReference type="OrthoDB" id="4314040at2759"/>
<evidence type="ECO:0000259" key="6">
    <source>
        <dbReference type="PROSITE" id="PS50865"/>
    </source>
</evidence>
<evidence type="ECO:0000256" key="3">
    <source>
        <dbReference type="ARBA" id="ARBA00022833"/>
    </source>
</evidence>
<protein>
    <recommendedName>
        <fullName evidence="6">MYND-type domain-containing protein</fullName>
    </recommendedName>
</protein>
<keyword evidence="1" id="KW-0479">Metal-binding</keyword>
<organism evidence="7 8">
    <name type="scientific">Rhizodiscina lignyota</name>
    <dbReference type="NCBI Taxonomy" id="1504668"/>
    <lineage>
        <taxon>Eukaryota</taxon>
        <taxon>Fungi</taxon>
        <taxon>Dikarya</taxon>
        <taxon>Ascomycota</taxon>
        <taxon>Pezizomycotina</taxon>
        <taxon>Dothideomycetes</taxon>
        <taxon>Pleosporomycetidae</taxon>
        <taxon>Aulographales</taxon>
        <taxon>Rhizodiscinaceae</taxon>
        <taxon>Rhizodiscina</taxon>
    </lineage>
</organism>
<gene>
    <name evidence="7" type="ORF">NA57DRAFT_72794</name>
</gene>
<evidence type="ECO:0000313" key="8">
    <source>
        <dbReference type="Proteomes" id="UP000799772"/>
    </source>
</evidence>
<comment type="caution">
    <text evidence="7">The sequence shown here is derived from an EMBL/GenBank/DDBJ whole genome shotgun (WGS) entry which is preliminary data.</text>
</comment>
<dbReference type="Gene3D" id="6.10.140.2220">
    <property type="match status" value="1"/>
</dbReference>
<dbReference type="InterPro" id="IPR053178">
    <property type="entry name" value="Osmoadaptation_assoc"/>
</dbReference>
<reference evidence="7" key="1">
    <citation type="journal article" date="2020" name="Stud. Mycol.">
        <title>101 Dothideomycetes genomes: a test case for predicting lifestyles and emergence of pathogens.</title>
        <authorList>
            <person name="Haridas S."/>
            <person name="Albert R."/>
            <person name="Binder M."/>
            <person name="Bloem J."/>
            <person name="Labutti K."/>
            <person name="Salamov A."/>
            <person name="Andreopoulos B."/>
            <person name="Baker S."/>
            <person name="Barry K."/>
            <person name="Bills G."/>
            <person name="Bluhm B."/>
            <person name="Cannon C."/>
            <person name="Castanera R."/>
            <person name="Culley D."/>
            <person name="Daum C."/>
            <person name="Ezra D."/>
            <person name="Gonzalez J."/>
            <person name="Henrissat B."/>
            <person name="Kuo A."/>
            <person name="Liang C."/>
            <person name="Lipzen A."/>
            <person name="Lutzoni F."/>
            <person name="Magnuson J."/>
            <person name="Mondo S."/>
            <person name="Nolan M."/>
            <person name="Ohm R."/>
            <person name="Pangilinan J."/>
            <person name="Park H.-J."/>
            <person name="Ramirez L."/>
            <person name="Alfaro M."/>
            <person name="Sun H."/>
            <person name="Tritt A."/>
            <person name="Yoshinaga Y."/>
            <person name="Zwiers L.-H."/>
            <person name="Turgeon B."/>
            <person name="Goodwin S."/>
            <person name="Spatafora J."/>
            <person name="Crous P."/>
            <person name="Grigoriev I."/>
        </authorList>
    </citation>
    <scope>NUCLEOTIDE SEQUENCE</scope>
    <source>
        <strain evidence="7">CBS 133067</strain>
    </source>
</reference>
<feature type="region of interest" description="Disordered" evidence="5">
    <location>
        <begin position="1"/>
        <end position="25"/>
    </location>
</feature>
<dbReference type="PANTHER" id="PTHR38111:SF2">
    <property type="entry name" value="FINGER DOMAIN PROTEIN, PUTATIVE (AFU_ORTHOLOGUE AFUA_1G01560)-RELATED"/>
    <property type="match status" value="1"/>
</dbReference>
<feature type="compositionally biased region" description="Polar residues" evidence="5">
    <location>
        <begin position="10"/>
        <end position="21"/>
    </location>
</feature>
<feature type="domain" description="MYND-type" evidence="6">
    <location>
        <begin position="31"/>
        <end position="67"/>
    </location>
</feature>
<dbReference type="Pfam" id="PF01753">
    <property type="entry name" value="zf-MYND"/>
    <property type="match status" value="1"/>
</dbReference>
<evidence type="ECO:0000256" key="5">
    <source>
        <dbReference type="SAM" id="MobiDB-lite"/>
    </source>
</evidence>
<evidence type="ECO:0000256" key="4">
    <source>
        <dbReference type="PROSITE-ProRule" id="PRU00134"/>
    </source>
</evidence>
<dbReference type="InterPro" id="IPR002893">
    <property type="entry name" value="Znf_MYND"/>
</dbReference>
<dbReference type="PROSITE" id="PS50865">
    <property type="entry name" value="ZF_MYND_2"/>
    <property type="match status" value="1"/>
</dbReference>
<keyword evidence="3" id="KW-0862">Zinc</keyword>
<dbReference type="SUPFAM" id="SSF144232">
    <property type="entry name" value="HIT/MYND zinc finger-like"/>
    <property type="match status" value="1"/>
</dbReference>
<name>A0A9P4M854_9PEZI</name>
<dbReference type="PANTHER" id="PTHR38111">
    <property type="entry name" value="ZN(2)-C6 FUNGAL-TYPE DOMAIN-CONTAINING PROTEIN-RELATED"/>
    <property type="match status" value="1"/>
</dbReference>
<keyword evidence="8" id="KW-1185">Reference proteome</keyword>
<dbReference type="Proteomes" id="UP000799772">
    <property type="component" value="Unassembled WGS sequence"/>
</dbReference>
<evidence type="ECO:0000256" key="2">
    <source>
        <dbReference type="ARBA" id="ARBA00022771"/>
    </source>
</evidence>
<proteinExistence type="predicted"/>
<evidence type="ECO:0000313" key="7">
    <source>
        <dbReference type="EMBL" id="KAF2101351.1"/>
    </source>
</evidence>
<accession>A0A9P4M854</accession>
<keyword evidence="2 4" id="KW-0863">Zinc-finger</keyword>
<evidence type="ECO:0000256" key="1">
    <source>
        <dbReference type="ARBA" id="ARBA00022723"/>
    </source>
</evidence>
<dbReference type="AlphaFoldDB" id="A0A9P4M854"/>
<dbReference type="GO" id="GO:0008270">
    <property type="term" value="F:zinc ion binding"/>
    <property type="evidence" value="ECO:0007669"/>
    <property type="project" value="UniProtKB-KW"/>
</dbReference>
<dbReference type="PROSITE" id="PS01360">
    <property type="entry name" value="ZF_MYND_1"/>
    <property type="match status" value="1"/>
</dbReference>
<sequence>MADINMVDANDSSTSPLSGESSAPPPPISRCVICDKEGVAHCTECCSVHYCSEECQKRDWPVHKVLCKTFKTIAPPKGRFLRGILFPVDREPEWVWIPYHEEDRNEESIGWYRYKWIHPDFKKMGQLIEQQSGADRQPLRIHPYSNRTLDKDILLFCQTINVTDSTNEWFKEVAGTTPGFRMGAIGNWIAVGMHDMDAEHPDFEATELSKEERRALRDPRKYDLGLDDLRYIVEFVKQQFGGGPIWSEKRPLPYSSGFGCDERFPICANCDRSRRHCTGPKSRFVRFIKPGTEEHIELQVETLQRPAPTASELLALELVERLSKVEDAGYQLQKFGTIFDHLPAQVGRNAALDASISALLGTHRLLLRGVSPCKDDDLDRYTRALILIKQDLEHFQSKTSSETVCAAALLAIYELFNSDKKQGAWIQHAGGVAALIESWGPDRIKSDFELAILVNNYGSIVSQCIILGKECFLHRPEWRPLRKKCERRWSNPTYIQVSYILASTSSLAQNVYEASGSPGVPQDRLRALRTRVHRFKDDITKFRSESGQFKQITEMASMRCEPGAPSEIYIFEDFDATYAYNFYWALVIIANKMLTRLGAATTETDREINTASVNICKSTNFMRSFGPFGVIWVLMVMTCAYGVSSPERQDWIQNELKELFGRLPMKMNPISMLVGFDTLSGGPLRKAALMSLEKRYARA</sequence>